<reference evidence="2" key="2">
    <citation type="submission" date="2021-04" db="EMBL/GenBank/DDBJ databases">
        <authorList>
            <person name="Gilroy R."/>
        </authorList>
    </citation>
    <scope>NUCLEOTIDE SEQUENCE</scope>
    <source>
        <strain evidence="2">ChiHjej13B12-24818</strain>
    </source>
</reference>
<dbReference type="InterPro" id="IPR027417">
    <property type="entry name" value="P-loop_NTPase"/>
</dbReference>
<comment type="caution">
    <text evidence="2">The sequence shown here is derived from an EMBL/GenBank/DDBJ whole genome shotgun (WGS) entry which is preliminary data.</text>
</comment>
<sequence>MARSRKKEQHIAVFGESGSGKTVLLSSFFGATQEPSYAKGHQYRVVAEDVGQGHRLLQNYYRMRSSAQVPQATRFRAVPHRFSLRLKEPLEAKAKKAMPLDALSIVWHDYPGEWFEQDVSGPEESRRRIDTFRSLLVSDIALLLVDGQKLLDHAGQEERYLNALFANFRNGLLALKDDLLEDGKPLVQFPRIWMVALSKADLLPEMTVADFKALLVEKAAENLGDLRETIGELVQGDDALAVGEDFLILSSAKFEAERIDVDQRIGLELLLPLASVLPFERHVRWAQTTEVPRKVAEQLLGKAAAVGAPAVALTMLGTKVLRLPGPVGVVATILSTALSKDAVTDAANLAGEKLRKVNAQALAKKQTLTAILTRFKMDLEQGERDEVLLRSRR</sequence>
<dbReference type="InterPro" id="IPR045528">
    <property type="entry name" value="DO-GTPase2"/>
</dbReference>
<accession>A0A9D2LCR7</accession>
<dbReference type="SUPFAM" id="SSF52540">
    <property type="entry name" value="P-loop containing nucleoside triphosphate hydrolases"/>
    <property type="match status" value="1"/>
</dbReference>
<protein>
    <submittedName>
        <fullName evidence="2">ATP/GTP-binding protein</fullName>
    </submittedName>
</protein>
<organism evidence="2 3">
    <name type="scientific">Candidatus Brachybacterium merdavium</name>
    <dbReference type="NCBI Taxonomy" id="2838513"/>
    <lineage>
        <taxon>Bacteria</taxon>
        <taxon>Bacillati</taxon>
        <taxon>Actinomycetota</taxon>
        <taxon>Actinomycetes</taxon>
        <taxon>Micrococcales</taxon>
        <taxon>Dermabacteraceae</taxon>
        <taxon>Brachybacterium</taxon>
    </lineage>
</organism>
<evidence type="ECO:0000313" key="3">
    <source>
        <dbReference type="Proteomes" id="UP000823823"/>
    </source>
</evidence>
<evidence type="ECO:0000259" key="1">
    <source>
        <dbReference type="Pfam" id="PF19993"/>
    </source>
</evidence>
<reference evidence="2" key="1">
    <citation type="journal article" date="2021" name="PeerJ">
        <title>Extensive microbial diversity within the chicken gut microbiome revealed by metagenomics and culture.</title>
        <authorList>
            <person name="Gilroy R."/>
            <person name="Ravi A."/>
            <person name="Getino M."/>
            <person name="Pursley I."/>
            <person name="Horton D.L."/>
            <person name="Alikhan N.F."/>
            <person name="Baker D."/>
            <person name="Gharbi K."/>
            <person name="Hall N."/>
            <person name="Watson M."/>
            <person name="Adriaenssens E.M."/>
            <person name="Foster-Nyarko E."/>
            <person name="Jarju S."/>
            <person name="Secka A."/>
            <person name="Antonio M."/>
            <person name="Oren A."/>
            <person name="Chaudhuri R.R."/>
            <person name="La Ragione R."/>
            <person name="Hildebrand F."/>
            <person name="Pallen M.J."/>
        </authorList>
    </citation>
    <scope>NUCLEOTIDE SEQUENCE</scope>
    <source>
        <strain evidence="2">ChiHjej13B12-24818</strain>
    </source>
</reference>
<dbReference type="EMBL" id="DWZH01000044">
    <property type="protein sequence ID" value="HJB10168.1"/>
    <property type="molecule type" value="Genomic_DNA"/>
</dbReference>
<evidence type="ECO:0000313" key="2">
    <source>
        <dbReference type="EMBL" id="HJB10168.1"/>
    </source>
</evidence>
<proteinExistence type="predicted"/>
<feature type="domain" description="Double-GTPase 2" evidence="1">
    <location>
        <begin position="10"/>
        <end position="223"/>
    </location>
</feature>
<dbReference type="AlphaFoldDB" id="A0A9D2LCR7"/>
<dbReference type="Pfam" id="PF19993">
    <property type="entry name" value="DO-GTPase2"/>
    <property type="match status" value="1"/>
</dbReference>
<dbReference type="Proteomes" id="UP000823823">
    <property type="component" value="Unassembled WGS sequence"/>
</dbReference>
<name>A0A9D2LCR7_9MICO</name>
<gene>
    <name evidence="2" type="ORF">H9786_06505</name>
</gene>
<dbReference type="Gene3D" id="3.40.50.300">
    <property type="entry name" value="P-loop containing nucleotide triphosphate hydrolases"/>
    <property type="match status" value="1"/>
</dbReference>